<accession>A0A6M8SRH2</accession>
<sequence length="186" mass="20287">MNFLIVPGLNGSNEAHWQSRWEKTNSNFSRVEQSNWQLAHHDDWLANLDAAVQRSGPETILIAHSLGCLLVANWAAQTTKSIRGAFLVAPPDPHSPQFPNTAIGFDHLSKAPLPFPSMVVTSSNDPYASLEFAIHTATAWGSSWKNLGAYGHINVDSGFGDWPAGLALLNQLLSQCQQLELSANMV</sequence>
<dbReference type="Pfam" id="PF06821">
    <property type="entry name" value="Ser_hydrolase"/>
    <property type="match status" value="1"/>
</dbReference>
<reference evidence="1 2" key="1">
    <citation type="submission" date="2020-05" db="EMBL/GenBank/DDBJ databases">
        <title>Complete genome sequence of Deefgea sp. D17.</title>
        <authorList>
            <person name="Bae J.-W."/>
            <person name="Han J.E."/>
        </authorList>
    </citation>
    <scope>NUCLEOTIDE SEQUENCE [LARGE SCALE GENOMIC DNA]</scope>
    <source>
        <strain evidence="1 2">D17</strain>
    </source>
</reference>
<dbReference type="EMBL" id="CP054143">
    <property type="protein sequence ID" value="QKJ66090.1"/>
    <property type="molecule type" value="Genomic_DNA"/>
</dbReference>
<dbReference type="RefSeq" id="WP_173532594.1">
    <property type="nucleotide sequence ID" value="NZ_CP054143.1"/>
</dbReference>
<gene>
    <name evidence="1" type="ORF">HQN60_04825</name>
</gene>
<dbReference type="GO" id="GO:0016787">
    <property type="term" value="F:hydrolase activity"/>
    <property type="evidence" value="ECO:0007669"/>
    <property type="project" value="UniProtKB-KW"/>
</dbReference>
<organism evidence="1 2">
    <name type="scientific">Deefgea piscis</name>
    <dbReference type="NCBI Taxonomy" id="2739061"/>
    <lineage>
        <taxon>Bacteria</taxon>
        <taxon>Pseudomonadati</taxon>
        <taxon>Pseudomonadota</taxon>
        <taxon>Betaproteobacteria</taxon>
        <taxon>Neisseriales</taxon>
        <taxon>Chitinibacteraceae</taxon>
        <taxon>Deefgea</taxon>
    </lineage>
</organism>
<dbReference type="AlphaFoldDB" id="A0A6M8SRH2"/>
<name>A0A6M8SRH2_9NEIS</name>
<dbReference type="KEGG" id="dee:HQN60_04825"/>
<keyword evidence="1" id="KW-0378">Hydrolase</keyword>
<evidence type="ECO:0000313" key="2">
    <source>
        <dbReference type="Proteomes" id="UP000504844"/>
    </source>
</evidence>
<dbReference type="InterPro" id="IPR029058">
    <property type="entry name" value="AB_hydrolase_fold"/>
</dbReference>
<dbReference type="InterPro" id="IPR010662">
    <property type="entry name" value="RBBP9/YdeN"/>
</dbReference>
<protein>
    <submittedName>
        <fullName evidence="1">Serine hydrolase family protein</fullName>
    </submittedName>
</protein>
<keyword evidence="2" id="KW-1185">Reference proteome</keyword>
<dbReference type="SUPFAM" id="SSF53474">
    <property type="entry name" value="alpha/beta-Hydrolases"/>
    <property type="match status" value="1"/>
</dbReference>
<dbReference type="Gene3D" id="3.40.50.1820">
    <property type="entry name" value="alpha/beta hydrolase"/>
    <property type="match status" value="1"/>
</dbReference>
<dbReference type="Proteomes" id="UP000504844">
    <property type="component" value="Chromosome"/>
</dbReference>
<proteinExistence type="predicted"/>
<evidence type="ECO:0000313" key="1">
    <source>
        <dbReference type="EMBL" id="QKJ66090.1"/>
    </source>
</evidence>